<feature type="compositionally biased region" description="Basic and acidic residues" evidence="1">
    <location>
        <begin position="296"/>
        <end position="306"/>
    </location>
</feature>
<evidence type="ECO:0000313" key="3">
    <source>
        <dbReference type="Proteomes" id="UP000813385"/>
    </source>
</evidence>
<feature type="compositionally biased region" description="Polar residues" evidence="1">
    <location>
        <begin position="19"/>
        <end position="43"/>
    </location>
</feature>
<feature type="compositionally biased region" description="Polar residues" evidence="1">
    <location>
        <begin position="112"/>
        <end position="122"/>
    </location>
</feature>
<proteinExistence type="predicted"/>
<dbReference type="EMBL" id="JAGPXD010000003">
    <property type="protein sequence ID" value="KAH7362023.1"/>
    <property type="molecule type" value="Genomic_DNA"/>
</dbReference>
<keyword evidence="3" id="KW-1185">Reference proteome</keyword>
<feature type="region of interest" description="Disordered" evidence="1">
    <location>
        <begin position="110"/>
        <end position="162"/>
    </location>
</feature>
<sequence>MSMLDQHIPARESRHSSESKTVAGQQQEGNTTYRPSTPLSDTPRSVIRPQDSDDDTYHHDAMLNEYYDDMMGRNPKQPHAHDSKPEAAPALPARSNLRASRLLDAFDMKTNPAETTTLSRATPQEVYLSSEEDPSSSADEFSDYDFESDIEDVEKSPVRRKSHEDTATLISVVFVGKPSIIDLPASRRSSSPSSLGEQRPTRINTSATEPTLRRRLSVSSTSTTVSSQTAPYPLRSSATLSTLLSKKKPAFLSIDPYASKSYQESEEAENGQVTPRTPTALLKRGMSMIRKRSKPYLREGVNDSRDSLATPAPSVNLEQTQSPKKVEPPAPVTYNDIVKTAKKVARDSLSLAPESPAAQSPATPTGRNRILSSFHRRRSIKA</sequence>
<organism evidence="2 3">
    <name type="scientific">Plectosphaerella cucumerina</name>
    <dbReference type="NCBI Taxonomy" id="40658"/>
    <lineage>
        <taxon>Eukaryota</taxon>
        <taxon>Fungi</taxon>
        <taxon>Dikarya</taxon>
        <taxon>Ascomycota</taxon>
        <taxon>Pezizomycotina</taxon>
        <taxon>Sordariomycetes</taxon>
        <taxon>Hypocreomycetidae</taxon>
        <taxon>Glomerellales</taxon>
        <taxon>Plectosphaerellaceae</taxon>
        <taxon>Plectosphaerella</taxon>
    </lineage>
</organism>
<dbReference type="AlphaFoldDB" id="A0A8K0X442"/>
<feature type="region of interest" description="Disordered" evidence="1">
    <location>
        <begin position="348"/>
        <end position="382"/>
    </location>
</feature>
<feature type="region of interest" description="Disordered" evidence="1">
    <location>
        <begin position="1"/>
        <end position="96"/>
    </location>
</feature>
<dbReference type="Proteomes" id="UP000813385">
    <property type="component" value="Unassembled WGS sequence"/>
</dbReference>
<comment type="caution">
    <text evidence="2">The sequence shown here is derived from an EMBL/GenBank/DDBJ whole genome shotgun (WGS) entry which is preliminary data.</text>
</comment>
<feature type="region of interest" description="Disordered" evidence="1">
    <location>
        <begin position="183"/>
        <end position="230"/>
    </location>
</feature>
<feature type="compositionally biased region" description="Basic and acidic residues" evidence="1">
    <location>
        <begin position="8"/>
        <end position="18"/>
    </location>
</feature>
<evidence type="ECO:0000313" key="2">
    <source>
        <dbReference type="EMBL" id="KAH7362023.1"/>
    </source>
</evidence>
<feature type="compositionally biased region" description="Low complexity" evidence="1">
    <location>
        <begin position="217"/>
        <end position="230"/>
    </location>
</feature>
<feature type="region of interest" description="Disordered" evidence="1">
    <location>
        <begin position="295"/>
        <end position="334"/>
    </location>
</feature>
<feature type="compositionally biased region" description="Polar residues" evidence="1">
    <location>
        <begin position="357"/>
        <end position="366"/>
    </location>
</feature>
<gene>
    <name evidence="2" type="ORF">B0T11DRAFT_280022</name>
</gene>
<feature type="compositionally biased region" description="Acidic residues" evidence="1">
    <location>
        <begin position="130"/>
        <end position="152"/>
    </location>
</feature>
<dbReference type="OrthoDB" id="4838114at2759"/>
<reference evidence="2" key="1">
    <citation type="journal article" date="2021" name="Nat. Commun.">
        <title>Genetic determinants of endophytism in the Arabidopsis root mycobiome.</title>
        <authorList>
            <person name="Mesny F."/>
            <person name="Miyauchi S."/>
            <person name="Thiergart T."/>
            <person name="Pickel B."/>
            <person name="Atanasova L."/>
            <person name="Karlsson M."/>
            <person name="Huettel B."/>
            <person name="Barry K.W."/>
            <person name="Haridas S."/>
            <person name="Chen C."/>
            <person name="Bauer D."/>
            <person name="Andreopoulos W."/>
            <person name="Pangilinan J."/>
            <person name="LaButti K."/>
            <person name="Riley R."/>
            <person name="Lipzen A."/>
            <person name="Clum A."/>
            <person name="Drula E."/>
            <person name="Henrissat B."/>
            <person name="Kohler A."/>
            <person name="Grigoriev I.V."/>
            <person name="Martin F.M."/>
            <person name="Hacquard S."/>
        </authorList>
    </citation>
    <scope>NUCLEOTIDE SEQUENCE</scope>
    <source>
        <strain evidence="2">MPI-CAGE-AT-0016</strain>
    </source>
</reference>
<feature type="compositionally biased region" description="Basic and acidic residues" evidence="1">
    <location>
        <begin position="153"/>
        <end position="162"/>
    </location>
</feature>
<name>A0A8K0X442_9PEZI</name>
<protein>
    <submittedName>
        <fullName evidence="2">Uncharacterized protein</fullName>
    </submittedName>
</protein>
<accession>A0A8K0X442</accession>
<evidence type="ECO:0000256" key="1">
    <source>
        <dbReference type="SAM" id="MobiDB-lite"/>
    </source>
</evidence>